<proteinExistence type="predicted"/>
<dbReference type="EMBL" id="FWWV01000068">
    <property type="protein sequence ID" value="SMB90143.1"/>
    <property type="molecule type" value="Genomic_DNA"/>
</dbReference>
<dbReference type="GO" id="GO:0003700">
    <property type="term" value="F:DNA-binding transcription factor activity"/>
    <property type="evidence" value="ECO:0007669"/>
    <property type="project" value="InterPro"/>
</dbReference>
<keyword evidence="2" id="KW-0238">DNA-binding</keyword>
<feature type="domain" description="SIS" evidence="5">
    <location>
        <begin position="126"/>
        <end position="266"/>
    </location>
</feature>
<dbReference type="InterPro" id="IPR036388">
    <property type="entry name" value="WH-like_DNA-bd_sf"/>
</dbReference>
<evidence type="ECO:0000256" key="3">
    <source>
        <dbReference type="ARBA" id="ARBA00023163"/>
    </source>
</evidence>
<keyword evidence="1" id="KW-0805">Transcription regulation</keyword>
<dbReference type="Proteomes" id="UP000192408">
    <property type="component" value="Unassembled WGS sequence"/>
</dbReference>
<sequence>MGFLNKIEYSLNSYSKTERKIAEFILQHSLQVKNLPSTKLAQAVGVSQSAIIKFSQKLGVRSYTEFRVALSEDLALNHTLEKSLKLHDDIGAEDSLTTVAEKLFQEKQQALQETYRINSLKTLQQVLSQLNQAKKILLIGIGNSALVAKDFAYKLNKISITALTEMDTHAQLVLSQTLTPQDLLFVISFSGQKKELLLAVETAKARQTPIIALTSATFNPLHPLADQLLFSIADEALYRSSSIASRTAQHAITDLLFMGLVQQNQQTALTQIQQSKRLVARLSE</sequence>
<dbReference type="InterPro" id="IPR035472">
    <property type="entry name" value="RpiR-like_SIS"/>
</dbReference>
<accession>A0A1W1VAA1</accession>
<reference evidence="7" key="1">
    <citation type="submission" date="2017-04" db="EMBL/GenBank/DDBJ databases">
        <authorList>
            <person name="Varghese N."/>
            <person name="Submissions S."/>
        </authorList>
    </citation>
    <scope>NUCLEOTIDE SEQUENCE [LARGE SCALE GENOMIC DNA]</scope>
    <source>
        <strain evidence="7">DSM 23072</strain>
    </source>
</reference>
<dbReference type="GO" id="GO:0003677">
    <property type="term" value="F:DNA binding"/>
    <property type="evidence" value="ECO:0007669"/>
    <property type="project" value="UniProtKB-KW"/>
</dbReference>
<evidence type="ECO:0000313" key="7">
    <source>
        <dbReference type="Proteomes" id="UP000192408"/>
    </source>
</evidence>
<dbReference type="RefSeq" id="WP_084258095.1">
    <property type="nucleotide sequence ID" value="NZ_FWWV01000068.1"/>
</dbReference>
<dbReference type="InterPro" id="IPR009057">
    <property type="entry name" value="Homeodomain-like_sf"/>
</dbReference>
<dbReference type="PROSITE" id="PS51464">
    <property type="entry name" value="SIS"/>
    <property type="match status" value="1"/>
</dbReference>
<organism evidence="6 7">
    <name type="scientific">Pasteurella testudinis DSM 23072</name>
    <dbReference type="NCBI Taxonomy" id="1122938"/>
    <lineage>
        <taxon>Bacteria</taxon>
        <taxon>Pseudomonadati</taxon>
        <taxon>Pseudomonadota</taxon>
        <taxon>Gammaproteobacteria</taxon>
        <taxon>Pasteurellales</taxon>
        <taxon>Pasteurellaceae</taxon>
        <taxon>Pasteurella</taxon>
    </lineage>
</organism>
<dbReference type="GO" id="GO:0097367">
    <property type="term" value="F:carbohydrate derivative binding"/>
    <property type="evidence" value="ECO:0007669"/>
    <property type="project" value="InterPro"/>
</dbReference>
<dbReference type="PROSITE" id="PS51071">
    <property type="entry name" value="HTH_RPIR"/>
    <property type="match status" value="1"/>
</dbReference>
<dbReference type="AlphaFoldDB" id="A0A1W1VAA1"/>
<evidence type="ECO:0000259" key="5">
    <source>
        <dbReference type="PROSITE" id="PS51464"/>
    </source>
</evidence>
<name>A0A1W1VAA1_9PAST</name>
<gene>
    <name evidence="6" type="ORF">SAMN05660772_01470</name>
</gene>
<dbReference type="Gene3D" id="3.40.50.10490">
    <property type="entry name" value="Glucose-6-phosphate isomerase like protein, domain 1"/>
    <property type="match status" value="1"/>
</dbReference>
<dbReference type="InterPro" id="IPR047640">
    <property type="entry name" value="RpiR-like"/>
</dbReference>
<evidence type="ECO:0000313" key="6">
    <source>
        <dbReference type="EMBL" id="SMB90143.1"/>
    </source>
</evidence>
<dbReference type="GO" id="GO:1901135">
    <property type="term" value="P:carbohydrate derivative metabolic process"/>
    <property type="evidence" value="ECO:0007669"/>
    <property type="project" value="InterPro"/>
</dbReference>
<dbReference type="Pfam" id="PF01418">
    <property type="entry name" value="HTH_6"/>
    <property type="match status" value="1"/>
</dbReference>
<dbReference type="SUPFAM" id="SSF53697">
    <property type="entry name" value="SIS domain"/>
    <property type="match status" value="1"/>
</dbReference>
<dbReference type="PANTHER" id="PTHR30514">
    <property type="entry name" value="GLUCOKINASE"/>
    <property type="match status" value="1"/>
</dbReference>
<dbReference type="CDD" id="cd05013">
    <property type="entry name" value="SIS_RpiR"/>
    <property type="match status" value="1"/>
</dbReference>
<keyword evidence="7" id="KW-1185">Reference proteome</keyword>
<evidence type="ECO:0000256" key="2">
    <source>
        <dbReference type="ARBA" id="ARBA00023125"/>
    </source>
</evidence>
<dbReference type="InterPro" id="IPR046348">
    <property type="entry name" value="SIS_dom_sf"/>
</dbReference>
<dbReference type="PANTHER" id="PTHR30514:SF17">
    <property type="entry name" value="HTH-TYPE TRANSCRIPTIONAL REGULATOR MURR"/>
    <property type="match status" value="1"/>
</dbReference>
<dbReference type="STRING" id="1122938.SAMN05660772_01470"/>
<dbReference type="Gene3D" id="1.10.10.10">
    <property type="entry name" value="Winged helix-like DNA-binding domain superfamily/Winged helix DNA-binding domain"/>
    <property type="match status" value="1"/>
</dbReference>
<evidence type="ECO:0000256" key="1">
    <source>
        <dbReference type="ARBA" id="ARBA00023015"/>
    </source>
</evidence>
<evidence type="ECO:0000259" key="4">
    <source>
        <dbReference type="PROSITE" id="PS51071"/>
    </source>
</evidence>
<dbReference type="InterPro" id="IPR001347">
    <property type="entry name" value="SIS_dom"/>
</dbReference>
<feature type="domain" description="HTH rpiR-type" evidence="4">
    <location>
        <begin position="1"/>
        <end position="77"/>
    </location>
</feature>
<dbReference type="Pfam" id="PF01380">
    <property type="entry name" value="SIS"/>
    <property type="match status" value="1"/>
</dbReference>
<dbReference type="SUPFAM" id="SSF46689">
    <property type="entry name" value="Homeodomain-like"/>
    <property type="match status" value="1"/>
</dbReference>
<dbReference type="InterPro" id="IPR000281">
    <property type="entry name" value="HTH_RpiR"/>
</dbReference>
<keyword evidence="3" id="KW-0804">Transcription</keyword>
<protein>
    <submittedName>
        <fullName evidence="6">Transcriptional regulator, RpiR family</fullName>
    </submittedName>
</protein>